<comment type="caution">
    <text evidence="1">The sequence shown here is derived from an EMBL/GenBank/DDBJ whole genome shotgun (WGS) entry which is preliminary data.</text>
</comment>
<evidence type="ECO:0000313" key="1">
    <source>
        <dbReference type="EMBL" id="KAK1928644.1"/>
    </source>
</evidence>
<proteinExistence type="predicted"/>
<accession>A0AAD9LAX0</accession>
<reference evidence="1" key="1">
    <citation type="submission" date="2023-08" db="EMBL/GenBank/DDBJ databases">
        <title>Reference Genome Resource for the Citrus Pathogen Phytophthora citrophthora.</title>
        <authorList>
            <person name="Moller H."/>
            <person name="Coetzee B."/>
            <person name="Rose L.J."/>
            <person name="Van Niekerk J.M."/>
        </authorList>
    </citation>
    <scope>NUCLEOTIDE SEQUENCE</scope>
    <source>
        <strain evidence="1">STE-U-9442</strain>
    </source>
</reference>
<name>A0AAD9LAX0_9STRA</name>
<sequence length="66" mass="7401">MMLAFQDAAKVQDGGVCADEDCNGQDKSRMFREQKDDQLLQFVLHNTCTSVSTALDKYDMIVKLPS</sequence>
<evidence type="ECO:0000313" key="2">
    <source>
        <dbReference type="Proteomes" id="UP001259832"/>
    </source>
</evidence>
<protein>
    <submittedName>
        <fullName evidence="1">Uncharacterized protein</fullName>
    </submittedName>
</protein>
<dbReference type="Proteomes" id="UP001259832">
    <property type="component" value="Unassembled WGS sequence"/>
</dbReference>
<organism evidence="1 2">
    <name type="scientific">Phytophthora citrophthora</name>
    <dbReference type="NCBI Taxonomy" id="4793"/>
    <lineage>
        <taxon>Eukaryota</taxon>
        <taxon>Sar</taxon>
        <taxon>Stramenopiles</taxon>
        <taxon>Oomycota</taxon>
        <taxon>Peronosporomycetes</taxon>
        <taxon>Peronosporales</taxon>
        <taxon>Peronosporaceae</taxon>
        <taxon>Phytophthora</taxon>
    </lineage>
</organism>
<dbReference type="AlphaFoldDB" id="A0AAD9LAX0"/>
<keyword evidence="2" id="KW-1185">Reference proteome</keyword>
<gene>
    <name evidence="1" type="ORF">P3T76_015874</name>
</gene>
<dbReference type="EMBL" id="JASMQC010000059">
    <property type="protein sequence ID" value="KAK1928644.1"/>
    <property type="molecule type" value="Genomic_DNA"/>
</dbReference>